<gene>
    <name evidence="2" type="ORF">AV274_2392</name>
</gene>
<evidence type="ECO:0000313" key="3">
    <source>
        <dbReference type="Proteomes" id="UP000078348"/>
    </source>
</evidence>
<sequence>MDSQLYSQAHPSVNEQYSVPSSRIIQQGVDGNQQGERIEGDAAAVPMVASHHNMILLQSTPRVVLPGILPNDIVSTGNGDAIEQEIPSSMVDSYTAVNPQQMQPILMSYPSGVIQQTEALPGEELPSSNRFVNTLVGRISKLLRDEKRPMMLEEIVTRITPFFSELRKMDGTRYKGNILKAVNGALSSTGIFMRLDNMKWVIREDELEAYEQRAQKKLETKGKRKREVPAGNTEEEKPAKRRYTKRRDRKQAIIAMLTSISDLQHAQNLERNAIYSQNPFENLTGLEDAEALRKKLGDQRFTLCMQLYTYFEDLFKVATGDVKIDLQRVVNTGSGINDKRLIQLLMDIDDIKKRVAELEKGANPSITL</sequence>
<keyword evidence="3" id="KW-1185">Reference proteome</keyword>
<organism evidence="2 3">
    <name type="scientific">Blastocystis sp. subtype 1 (strain ATCC 50177 / NandII)</name>
    <dbReference type="NCBI Taxonomy" id="478820"/>
    <lineage>
        <taxon>Eukaryota</taxon>
        <taxon>Sar</taxon>
        <taxon>Stramenopiles</taxon>
        <taxon>Bigyra</taxon>
        <taxon>Opalozoa</taxon>
        <taxon>Opalinata</taxon>
        <taxon>Blastocystidae</taxon>
        <taxon>Blastocystis</taxon>
    </lineage>
</organism>
<dbReference type="OrthoDB" id="304820at2759"/>
<reference evidence="2 3" key="1">
    <citation type="submission" date="2016-05" db="EMBL/GenBank/DDBJ databases">
        <title>Nuclear genome of Blastocystis sp. subtype 1 NandII.</title>
        <authorList>
            <person name="Gentekaki E."/>
            <person name="Curtis B."/>
            <person name="Stairs C."/>
            <person name="Eme L."/>
            <person name="Herman E."/>
            <person name="Klimes V."/>
            <person name="Arias M.C."/>
            <person name="Elias M."/>
            <person name="Hilliou F."/>
            <person name="Klute M."/>
            <person name="Malik S.-B."/>
            <person name="Pightling A."/>
            <person name="Rachubinski R."/>
            <person name="Salas D."/>
            <person name="Schlacht A."/>
            <person name="Suga H."/>
            <person name="Archibald J."/>
            <person name="Ball S.G."/>
            <person name="Clark G."/>
            <person name="Dacks J."/>
            <person name="Van Der Giezen M."/>
            <person name="Tsaousis A."/>
            <person name="Roger A."/>
        </authorList>
    </citation>
    <scope>NUCLEOTIDE SEQUENCE [LARGE SCALE GENOMIC DNA]</scope>
    <source>
        <strain evidence="3">ATCC 50177 / NandII</strain>
    </source>
</reference>
<feature type="region of interest" description="Disordered" evidence="1">
    <location>
        <begin position="218"/>
        <end position="246"/>
    </location>
</feature>
<dbReference type="EMBL" id="LXWW01000111">
    <property type="protein sequence ID" value="OAO15873.1"/>
    <property type="molecule type" value="Genomic_DNA"/>
</dbReference>
<evidence type="ECO:0000313" key="2">
    <source>
        <dbReference type="EMBL" id="OAO15873.1"/>
    </source>
</evidence>
<protein>
    <submittedName>
        <fullName evidence="2">Uncharacterized protein</fullName>
    </submittedName>
</protein>
<dbReference type="Proteomes" id="UP000078348">
    <property type="component" value="Unassembled WGS sequence"/>
</dbReference>
<proteinExistence type="predicted"/>
<comment type="caution">
    <text evidence="2">The sequence shown here is derived from an EMBL/GenBank/DDBJ whole genome shotgun (WGS) entry which is preliminary data.</text>
</comment>
<dbReference type="AlphaFoldDB" id="A0A196SFT3"/>
<evidence type="ECO:0000256" key="1">
    <source>
        <dbReference type="SAM" id="MobiDB-lite"/>
    </source>
</evidence>
<accession>A0A196SFT3</accession>
<name>A0A196SFT3_BLAHN</name>